<dbReference type="PANTHER" id="PTHR37480:SF1">
    <property type="entry name" value="ENOYL-[ACYL-CARRIER-PROTEIN] REDUCTASE [NADH]"/>
    <property type="match status" value="1"/>
</dbReference>
<feature type="domain" description="Trans-2-enoyl-CoA reductase-like NAD(P)H binding" evidence="12">
    <location>
        <begin position="3"/>
        <end position="78"/>
    </location>
</feature>
<dbReference type="GO" id="GO:0006633">
    <property type="term" value="P:fatty acid biosynthetic process"/>
    <property type="evidence" value="ECO:0007669"/>
    <property type="project" value="UniProtKB-UniRule"/>
</dbReference>
<dbReference type="InterPro" id="IPR050048">
    <property type="entry name" value="FabV-like_NADH_b"/>
</dbReference>
<dbReference type="EC" id="1.3.1.44" evidence="9"/>
<dbReference type="Pfam" id="PF12241">
    <property type="entry name" value="Enoyl_reductase"/>
    <property type="match status" value="1"/>
</dbReference>
<evidence type="ECO:0000256" key="3">
    <source>
        <dbReference type="ARBA" id="ARBA00022832"/>
    </source>
</evidence>
<comment type="caution">
    <text evidence="13">The sequence shown here is derived from an EMBL/GenBank/DDBJ whole genome shotgun (WGS) entry which is preliminary data.</text>
</comment>
<dbReference type="InterPro" id="IPR024910">
    <property type="entry name" value="Enoyl-CoA_Rdtase_cat_dom"/>
</dbReference>
<dbReference type="InterPro" id="IPR010758">
    <property type="entry name" value="Trans-2-enoyl-CoA_reductase"/>
</dbReference>
<feature type="binding site" evidence="9">
    <location>
        <begin position="110"/>
        <end position="111"/>
    </location>
    <ligand>
        <name>NAD(+)</name>
        <dbReference type="ChEBI" id="CHEBI:57540"/>
    </ligand>
</feature>
<dbReference type="Proteomes" id="UP000657006">
    <property type="component" value="Unassembled WGS sequence"/>
</dbReference>
<evidence type="ECO:0000259" key="11">
    <source>
        <dbReference type="Pfam" id="PF12241"/>
    </source>
</evidence>
<comment type="function">
    <text evidence="9">Involved in the fatty acid synthesis (FAS II). Catalyzes the reduction of a carbon-carbon double bond in an enoyl moiety that is covalently linked to a coenzyme A (CoA).</text>
</comment>
<feature type="domain" description="Trans-2-enoyl-CoA reductase catalytic" evidence="11">
    <location>
        <begin position="81"/>
        <end position="319"/>
    </location>
</feature>
<evidence type="ECO:0000313" key="13">
    <source>
        <dbReference type="EMBL" id="MBC8545056.1"/>
    </source>
</evidence>
<keyword evidence="5 9" id="KW-0520">NAD</keyword>
<dbReference type="PANTHER" id="PTHR37480">
    <property type="entry name" value="ENOYL-[ACYL-CARRIER-PROTEIN] REDUCTASE [NADH]"/>
    <property type="match status" value="1"/>
</dbReference>
<feature type="binding site" evidence="9">
    <location>
        <begin position="275"/>
        <end position="277"/>
    </location>
    <ligand>
        <name>NAD(+)</name>
        <dbReference type="ChEBI" id="CHEBI:57540"/>
    </ligand>
</feature>
<keyword evidence="7 9" id="KW-0275">Fatty acid biosynthesis</keyword>
<evidence type="ECO:0000313" key="14">
    <source>
        <dbReference type="Proteomes" id="UP000657006"/>
    </source>
</evidence>
<dbReference type="EMBL" id="JACRSQ010000043">
    <property type="protein sequence ID" value="MBC8545056.1"/>
    <property type="molecule type" value="Genomic_DNA"/>
</dbReference>
<name>A0A926DUQ5_9FIRM</name>
<dbReference type="NCBIfam" id="NF010177">
    <property type="entry name" value="PRK13656.1"/>
    <property type="match status" value="1"/>
</dbReference>
<comment type="pathway">
    <text evidence="9">Lipid metabolism; fatty acid biosynthesis.</text>
</comment>
<keyword evidence="6 9" id="KW-0443">Lipid metabolism</keyword>
<evidence type="ECO:0000256" key="4">
    <source>
        <dbReference type="ARBA" id="ARBA00023002"/>
    </source>
</evidence>
<evidence type="ECO:0000259" key="10">
    <source>
        <dbReference type="Pfam" id="PF07055"/>
    </source>
</evidence>
<evidence type="ECO:0000256" key="5">
    <source>
        <dbReference type="ARBA" id="ARBA00023027"/>
    </source>
</evidence>
<keyword evidence="2 9" id="KW-0444">Lipid biosynthesis</keyword>
<gene>
    <name evidence="9" type="primary">fabV</name>
    <name evidence="13" type="ORF">H8730_16060</name>
</gene>
<organism evidence="13 14">
    <name type="scientific">Bianquea renquensis</name>
    <dbReference type="NCBI Taxonomy" id="2763661"/>
    <lineage>
        <taxon>Bacteria</taxon>
        <taxon>Bacillati</taxon>
        <taxon>Bacillota</taxon>
        <taxon>Clostridia</taxon>
        <taxon>Eubacteriales</taxon>
        <taxon>Bianqueaceae</taxon>
        <taxon>Bianquea</taxon>
    </lineage>
</organism>
<feature type="binding site" evidence="9">
    <location>
        <position position="246"/>
    </location>
    <ligand>
        <name>NAD(+)</name>
        <dbReference type="ChEBI" id="CHEBI:57540"/>
    </ligand>
</feature>
<protein>
    <recommendedName>
        <fullName evidence="9">Trans-2-enoyl-CoA reductase [NADH]</fullName>
        <shortName evidence="9">TER</shortName>
        <ecNumber evidence="9">1.3.1.44</ecNumber>
    </recommendedName>
</protein>
<evidence type="ECO:0000256" key="8">
    <source>
        <dbReference type="ARBA" id="ARBA00048302"/>
    </source>
</evidence>
<feature type="binding site" evidence="9">
    <location>
        <begin position="73"/>
        <end position="74"/>
    </location>
    <ligand>
        <name>NAD(+)</name>
        <dbReference type="ChEBI" id="CHEBI:57540"/>
    </ligand>
</feature>
<dbReference type="GO" id="GO:0050343">
    <property type="term" value="F:trans-2-enoyl-CoA reductase (NADH) activity"/>
    <property type="evidence" value="ECO:0007669"/>
    <property type="project" value="UniProtKB-UniRule"/>
</dbReference>
<feature type="domain" description="Enoyl reductase FAD binding" evidence="10">
    <location>
        <begin position="325"/>
        <end position="387"/>
    </location>
</feature>
<evidence type="ECO:0000256" key="9">
    <source>
        <dbReference type="HAMAP-Rule" id="MF_01838"/>
    </source>
</evidence>
<keyword evidence="3 9" id="KW-0276">Fatty acid metabolism</keyword>
<dbReference type="InterPro" id="IPR024906">
    <property type="entry name" value="Eno_Rdtase_FAD-bd_dom"/>
</dbReference>
<comment type="similarity">
    <text evidence="9">Belongs to the TER reductase family.</text>
</comment>
<comment type="subunit">
    <text evidence="1 9">Monomer.</text>
</comment>
<dbReference type="Pfam" id="PF07055">
    <property type="entry name" value="Eno-Rase_FAD_bd"/>
    <property type="match status" value="1"/>
</dbReference>
<keyword evidence="4 9" id="KW-0560">Oxidoreductase</keyword>
<feature type="site" description="Plays an important role in discriminating NADH against NADPH" evidence="9">
    <location>
        <position position="74"/>
    </location>
</feature>
<feature type="binding site" evidence="9">
    <location>
        <begin position="47"/>
        <end position="52"/>
    </location>
    <ligand>
        <name>NAD(+)</name>
        <dbReference type="ChEBI" id="CHEBI:57540"/>
    </ligand>
</feature>
<dbReference type="Pfam" id="PF12242">
    <property type="entry name" value="Eno-Rase_NADH_b"/>
    <property type="match status" value="1"/>
</dbReference>
<dbReference type="HAMAP" id="MF_01838">
    <property type="entry name" value="FabV_reductase"/>
    <property type="match status" value="1"/>
</dbReference>
<reference evidence="13" key="1">
    <citation type="submission" date="2020-08" db="EMBL/GenBank/DDBJ databases">
        <title>Genome public.</title>
        <authorList>
            <person name="Liu C."/>
            <person name="Sun Q."/>
        </authorList>
    </citation>
    <scope>NUCLEOTIDE SEQUENCE</scope>
    <source>
        <strain evidence="13">NSJ-32</strain>
    </source>
</reference>
<accession>A0A926DUQ5</accession>
<evidence type="ECO:0000256" key="7">
    <source>
        <dbReference type="ARBA" id="ARBA00023160"/>
    </source>
</evidence>
<feature type="binding site" evidence="9">
    <location>
        <position position="227"/>
    </location>
    <ligand>
        <name>substrate</name>
    </ligand>
</feature>
<dbReference type="RefSeq" id="WP_249290181.1">
    <property type="nucleotide sequence ID" value="NZ_JACRSQ010000043.1"/>
</dbReference>
<feature type="active site" description="Proton donor" evidence="9">
    <location>
        <position position="237"/>
    </location>
</feature>
<dbReference type="AlphaFoldDB" id="A0A926DUQ5"/>
<evidence type="ECO:0000256" key="6">
    <source>
        <dbReference type="ARBA" id="ARBA00023098"/>
    </source>
</evidence>
<feature type="binding site" evidence="9">
    <location>
        <begin position="138"/>
        <end position="139"/>
    </location>
    <ligand>
        <name>NAD(+)</name>
        <dbReference type="ChEBI" id="CHEBI:57540"/>
    </ligand>
</feature>
<evidence type="ECO:0000256" key="2">
    <source>
        <dbReference type="ARBA" id="ARBA00022516"/>
    </source>
</evidence>
<comment type="catalytic activity">
    <reaction evidence="8 9">
        <text>a 2,3-saturated acyl-CoA + NAD(+) = a (2E)-enoyl-CoA + NADH + H(+)</text>
        <dbReference type="Rhea" id="RHEA:18177"/>
        <dbReference type="ChEBI" id="CHEBI:15378"/>
        <dbReference type="ChEBI" id="CHEBI:57540"/>
        <dbReference type="ChEBI" id="CHEBI:57945"/>
        <dbReference type="ChEBI" id="CHEBI:58856"/>
        <dbReference type="ChEBI" id="CHEBI:65111"/>
        <dbReference type="EC" id="1.3.1.44"/>
    </reaction>
</comment>
<sequence>MRIEPRVKGFICTTAHPEGCKAHVKQQIDYMKQQDTTEGPKSVLVIGASSGYGLASRIAAAFSCRAATIGVAFEKAARGSRTATAGWYNCAAFEEFAAAEGLYAKTINGDAFSREIKEQTIELIRRDLGTVDMVVYSLAAPRRTVMSREGAPITYSSVLKTVGQPYTSKSIDLRTNQVTQVTVEPATEEEIDNTVKVMGGEDWQDWIAALDEAGVLADGAVTVAYSYIGPELTFPIYRNGSIGMAKRHLSQTAATMTKEYRDRGLQAYVSVNKALVTQSSSAIPIVPLYISILYKIMKEMDLHEGCAQQMYRLFHDKLYSGEVALDQDGQIRLDDYEMRPEVQERVMKLWENVCDENLQESADIQGYWDDFYALFGFRIQGVDYEADQEADRVIPSLCAAE</sequence>
<evidence type="ECO:0000259" key="12">
    <source>
        <dbReference type="Pfam" id="PF12242"/>
    </source>
</evidence>
<dbReference type="Gene3D" id="3.40.50.720">
    <property type="entry name" value="NAD(P)-binding Rossmann-like Domain"/>
    <property type="match status" value="1"/>
</dbReference>
<dbReference type="NCBIfam" id="NF043048">
    <property type="entry name" value="EnoyACPredFabV"/>
    <property type="match status" value="1"/>
</dbReference>
<dbReference type="GO" id="GO:0004318">
    <property type="term" value="F:enoyl-[acyl-carrier-protein] reductase (NADH) activity"/>
    <property type="evidence" value="ECO:0007669"/>
    <property type="project" value="TreeGrafter"/>
</dbReference>
<evidence type="ECO:0000256" key="1">
    <source>
        <dbReference type="ARBA" id="ARBA00011245"/>
    </source>
</evidence>
<dbReference type="GO" id="GO:0051287">
    <property type="term" value="F:NAD binding"/>
    <property type="evidence" value="ECO:0007669"/>
    <property type="project" value="UniProtKB-UniRule"/>
</dbReference>
<proteinExistence type="inferred from homology"/>
<keyword evidence="14" id="KW-1185">Reference proteome</keyword>